<dbReference type="PANTHER" id="PTHR48444">
    <property type="entry name" value="DNA TOPOISOMERASE 6 SUBUNIT B"/>
    <property type="match status" value="1"/>
</dbReference>
<name>A0A3Q7IUK0_SOLLC</name>
<reference evidence="1" key="1">
    <citation type="journal article" date="2012" name="Nature">
        <title>The tomato genome sequence provides insights into fleshy fruit evolution.</title>
        <authorList>
            <consortium name="Tomato Genome Consortium"/>
        </authorList>
    </citation>
    <scope>NUCLEOTIDE SEQUENCE [LARGE SCALE GENOMIC DNA]</scope>
    <source>
        <strain evidence="1">cv. Heinz 1706</strain>
    </source>
</reference>
<dbReference type="Proteomes" id="UP000004994">
    <property type="component" value="Chromosome 11"/>
</dbReference>
<keyword evidence="2" id="KW-1185">Reference proteome</keyword>
<evidence type="ECO:0000313" key="2">
    <source>
        <dbReference type="Proteomes" id="UP000004994"/>
    </source>
</evidence>
<proteinExistence type="predicted"/>
<dbReference type="Gramene" id="Solyc11g028315.1.1">
    <property type="protein sequence ID" value="Solyc11g028315.1.1"/>
    <property type="gene ID" value="Solyc11g028315.1"/>
</dbReference>
<dbReference type="InParanoid" id="A0A3Q7IUK0"/>
<sequence length="210" mass="24362">MSSTRTENLVWNRRSLAEFFADNKNIVGFDNIHRGLVENINESNQMSEVTIREVLELLSVFLQLEFVNIGNLEALFKHDLKATKYFNIIVGEGGGICLWNKRIFCTARALIWSKMSTGFPIEITSSMNRMFLTFTYMKKEKTKTGDMVLKSRLSFKRTEKRTGWMFSRSNIVAMSQHKRIDHIERHDNGRGMPHDDIPNMFVQGECKKNA</sequence>
<evidence type="ECO:0000313" key="1">
    <source>
        <dbReference type="EnsemblPlants" id="Solyc11g028315.1.1"/>
    </source>
</evidence>
<dbReference type="PANTHER" id="PTHR48444:SF1">
    <property type="entry name" value="DNA TOPOISOMERASE 6 SUBUNIT B"/>
    <property type="match status" value="1"/>
</dbReference>
<reference evidence="1" key="2">
    <citation type="submission" date="2019-01" db="UniProtKB">
        <authorList>
            <consortium name="EnsemblPlants"/>
        </authorList>
    </citation>
    <scope>IDENTIFICATION</scope>
    <source>
        <strain evidence="1">cv. Heinz 1706</strain>
    </source>
</reference>
<dbReference type="AlphaFoldDB" id="A0A3Q7IUK0"/>
<protein>
    <submittedName>
        <fullName evidence="1">Uncharacterized protein</fullName>
    </submittedName>
</protein>
<accession>A0A3Q7IUK0</accession>
<organism evidence="1">
    <name type="scientific">Solanum lycopersicum</name>
    <name type="common">Tomato</name>
    <name type="synonym">Lycopersicon esculentum</name>
    <dbReference type="NCBI Taxonomy" id="4081"/>
    <lineage>
        <taxon>Eukaryota</taxon>
        <taxon>Viridiplantae</taxon>
        <taxon>Streptophyta</taxon>
        <taxon>Embryophyta</taxon>
        <taxon>Tracheophyta</taxon>
        <taxon>Spermatophyta</taxon>
        <taxon>Magnoliopsida</taxon>
        <taxon>eudicotyledons</taxon>
        <taxon>Gunneridae</taxon>
        <taxon>Pentapetalae</taxon>
        <taxon>asterids</taxon>
        <taxon>lamiids</taxon>
        <taxon>Solanales</taxon>
        <taxon>Solanaceae</taxon>
        <taxon>Solanoideae</taxon>
        <taxon>Solaneae</taxon>
        <taxon>Solanum</taxon>
        <taxon>Solanum subgen. Lycopersicon</taxon>
    </lineage>
</organism>
<dbReference type="EnsemblPlants" id="Solyc11g028315.1.1">
    <property type="protein sequence ID" value="Solyc11g028315.1.1"/>
    <property type="gene ID" value="Solyc11g028315.1"/>
</dbReference>